<reference evidence="1" key="2">
    <citation type="journal article" date="2015" name="Fish Shellfish Immunol.">
        <title>Early steps in the European eel (Anguilla anguilla)-Vibrio vulnificus interaction in the gills: Role of the RtxA13 toxin.</title>
        <authorList>
            <person name="Callol A."/>
            <person name="Pajuelo D."/>
            <person name="Ebbesson L."/>
            <person name="Teles M."/>
            <person name="MacKenzie S."/>
            <person name="Amaro C."/>
        </authorList>
    </citation>
    <scope>NUCLEOTIDE SEQUENCE</scope>
</reference>
<name>A0A0E9U8D7_ANGAN</name>
<sequence length="35" mass="4133">MRDRNEQRWNPVLKGVFQCVHFQSQADLVGLFSIL</sequence>
<protein>
    <submittedName>
        <fullName evidence="1">Uncharacterized protein</fullName>
    </submittedName>
</protein>
<evidence type="ECO:0000313" key="1">
    <source>
        <dbReference type="EMBL" id="JAH61218.1"/>
    </source>
</evidence>
<accession>A0A0E9U8D7</accession>
<organism evidence="1">
    <name type="scientific">Anguilla anguilla</name>
    <name type="common">European freshwater eel</name>
    <name type="synonym">Muraena anguilla</name>
    <dbReference type="NCBI Taxonomy" id="7936"/>
    <lineage>
        <taxon>Eukaryota</taxon>
        <taxon>Metazoa</taxon>
        <taxon>Chordata</taxon>
        <taxon>Craniata</taxon>
        <taxon>Vertebrata</taxon>
        <taxon>Euteleostomi</taxon>
        <taxon>Actinopterygii</taxon>
        <taxon>Neopterygii</taxon>
        <taxon>Teleostei</taxon>
        <taxon>Anguilliformes</taxon>
        <taxon>Anguillidae</taxon>
        <taxon>Anguilla</taxon>
    </lineage>
</organism>
<reference evidence="1" key="1">
    <citation type="submission" date="2014-11" db="EMBL/GenBank/DDBJ databases">
        <authorList>
            <person name="Amaro Gonzalez C."/>
        </authorList>
    </citation>
    <scope>NUCLEOTIDE SEQUENCE</scope>
</reference>
<dbReference type="AlphaFoldDB" id="A0A0E9U8D7"/>
<dbReference type="EMBL" id="GBXM01047359">
    <property type="protein sequence ID" value="JAH61218.1"/>
    <property type="molecule type" value="Transcribed_RNA"/>
</dbReference>
<proteinExistence type="predicted"/>